<gene>
    <name evidence="2" type="ORF">NG895_18300</name>
</gene>
<keyword evidence="3" id="KW-1185">Reference proteome</keyword>
<comment type="caution">
    <text evidence="2">The sequence shown here is derived from an EMBL/GenBank/DDBJ whole genome shotgun (WGS) entry which is preliminary data.</text>
</comment>
<proteinExistence type="predicted"/>
<evidence type="ECO:0000259" key="1">
    <source>
        <dbReference type="Pfam" id="PF22481"/>
    </source>
</evidence>
<protein>
    <recommendedName>
        <fullName evidence="1">DUF6985 domain-containing protein</fullName>
    </recommendedName>
</protein>
<sequence>MATWSHADLGIFTFDEFCWTKTLTLPAFKAFKYGPGKRNAGTSRVPLQFEVEDEEELPTKPAVTIAKRVIKNQEVLPAKLLKALFRDVQGEGPASGMWWHGNVASIYEDLSLETGSLKNLKIDSPENLARLLGSPTILVHQEVYDYDNKPLAEICFDAVFEMEHGIGILTDGTKIIGTGYASDARPFNIT</sequence>
<reference evidence="2" key="1">
    <citation type="submission" date="2022-06" db="EMBL/GenBank/DDBJ databases">
        <title>Aeoliella straminimaris, a novel planctomycete from sediments.</title>
        <authorList>
            <person name="Vitorino I.R."/>
            <person name="Lage O.M."/>
        </authorList>
    </citation>
    <scope>NUCLEOTIDE SEQUENCE</scope>
    <source>
        <strain evidence="2">ICT_H6.2</strain>
    </source>
</reference>
<dbReference type="InterPro" id="IPR054254">
    <property type="entry name" value="DUF6985"/>
</dbReference>
<feature type="domain" description="DUF6985" evidence="1">
    <location>
        <begin position="43"/>
        <end position="182"/>
    </location>
</feature>
<evidence type="ECO:0000313" key="2">
    <source>
        <dbReference type="EMBL" id="MCO6045855.1"/>
    </source>
</evidence>
<organism evidence="2 3">
    <name type="scientific">Aeoliella straminimaris</name>
    <dbReference type="NCBI Taxonomy" id="2954799"/>
    <lineage>
        <taxon>Bacteria</taxon>
        <taxon>Pseudomonadati</taxon>
        <taxon>Planctomycetota</taxon>
        <taxon>Planctomycetia</taxon>
        <taxon>Pirellulales</taxon>
        <taxon>Lacipirellulaceae</taxon>
        <taxon>Aeoliella</taxon>
    </lineage>
</organism>
<accession>A0A9X2FBK5</accession>
<name>A0A9X2FBK5_9BACT</name>
<evidence type="ECO:0000313" key="3">
    <source>
        <dbReference type="Proteomes" id="UP001155241"/>
    </source>
</evidence>
<dbReference type="AlphaFoldDB" id="A0A9X2FBK5"/>
<dbReference type="RefSeq" id="WP_252853965.1">
    <property type="nucleotide sequence ID" value="NZ_JAMXLR010000061.1"/>
</dbReference>
<dbReference type="Proteomes" id="UP001155241">
    <property type="component" value="Unassembled WGS sequence"/>
</dbReference>
<dbReference type="EMBL" id="JAMXLR010000061">
    <property type="protein sequence ID" value="MCO6045855.1"/>
    <property type="molecule type" value="Genomic_DNA"/>
</dbReference>
<dbReference type="Pfam" id="PF22481">
    <property type="entry name" value="DUF6985"/>
    <property type="match status" value="1"/>
</dbReference>